<evidence type="ECO:0000313" key="2">
    <source>
        <dbReference type="EMBL" id="GEK92345.1"/>
    </source>
</evidence>
<proteinExistence type="predicted"/>
<organism evidence="2 3">
    <name type="scientific">Gluconobacter wancherniae NBRC 103581</name>
    <dbReference type="NCBI Taxonomy" id="656744"/>
    <lineage>
        <taxon>Bacteria</taxon>
        <taxon>Pseudomonadati</taxon>
        <taxon>Pseudomonadota</taxon>
        <taxon>Alphaproteobacteria</taxon>
        <taxon>Acetobacterales</taxon>
        <taxon>Acetobacteraceae</taxon>
        <taxon>Gluconobacter</taxon>
    </lineage>
</organism>
<feature type="transmembrane region" description="Helical" evidence="1">
    <location>
        <begin position="50"/>
        <end position="70"/>
    </location>
</feature>
<keyword evidence="1" id="KW-0472">Membrane</keyword>
<keyword evidence="3" id="KW-1185">Reference proteome</keyword>
<accession>A0A511AVW4</accession>
<sequence>MAPPFPLPRRAAPSRKWFLRAGIAIALGWMCAHLIVAGSPSWAAESGHEAVILGQMMAVLSFPVVVLLAFGLKSKELGIILGICACIIAALAGLVHS</sequence>
<dbReference type="Proteomes" id="UP000321230">
    <property type="component" value="Unassembled WGS sequence"/>
</dbReference>
<protein>
    <submittedName>
        <fullName evidence="2">Uncharacterized protein</fullName>
    </submittedName>
</protein>
<keyword evidence="1" id="KW-1133">Transmembrane helix</keyword>
<gene>
    <name evidence="2" type="ORF">GWA01_01150</name>
</gene>
<reference evidence="2 3" key="1">
    <citation type="submission" date="2019-07" db="EMBL/GenBank/DDBJ databases">
        <title>Whole genome shotgun sequence of Gluconobacter wancherniae NBRC 103581.</title>
        <authorList>
            <person name="Hosoyama A."/>
            <person name="Uohara A."/>
            <person name="Ohji S."/>
            <person name="Ichikawa N."/>
        </authorList>
    </citation>
    <scope>NUCLEOTIDE SEQUENCE [LARGE SCALE GENOMIC DNA]</scope>
    <source>
        <strain evidence="2 3">NBRC 103581</strain>
    </source>
</reference>
<feature type="transmembrane region" description="Helical" evidence="1">
    <location>
        <begin position="17"/>
        <end position="38"/>
    </location>
</feature>
<dbReference type="OrthoDB" id="7278222at2"/>
<dbReference type="EMBL" id="BJUZ01000001">
    <property type="protein sequence ID" value="GEK92345.1"/>
    <property type="molecule type" value="Genomic_DNA"/>
</dbReference>
<dbReference type="AlphaFoldDB" id="A0A511AVW4"/>
<keyword evidence="1" id="KW-0812">Transmembrane</keyword>
<dbReference type="RefSeq" id="WP_146793004.1">
    <property type="nucleotide sequence ID" value="NZ_BARC01000005.1"/>
</dbReference>
<evidence type="ECO:0000256" key="1">
    <source>
        <dbReference type="SAM" id="Phobius"/>
    </source>
</evidence>
<name>A0A511AVW4_9PROT</name>
<feature type="transmembrane region" description="Helical" evidence="1">
    <location>
        <begin position="77"/>
        <end position="95"/>
    </location>
</feature>
<evidence type="ECO:0000313" key="3">
    <source>
        <dbReference type="Proteomes" id="UP000321230"/>
    </source>
</evidence>
<comment type="caution">
    <text evidence="2">The sequence shown here is derived from an EMBL/GenBank/DDBJ whole genome shotgun (WGS) entry which is preliminary data.</text>
</comment>